<gene>
    <name evidence="1" type="ORF">EC1118_1J11_1167g</name>
</gene>
<dbReference type="Proteomes" id="UP000000286">
    <property type="component" value="Chromosome X"/>
</dbReference>
<evidence type="ECO:0000313" key="2">
    <source>
        <dbReference type="Proteomes" id="UP000000286"/>
    </source>
</evidence>
<organism evidence="1 2">
    <name type="scientific">Saccharomyces cerevisiae (strain Lalvin EC1118 / Prise de mousse)</name>
    <name type="common">Baker's yeast</name>
    <dbReference type="NCBI Taxonomy" id="643680"/>
    <lineage>
        <taxon>Eukaryota</taxon>
        <taxon>Fungi</taxon>
        <taxon>Dikarya</taxon>
        <taxon>Ascomycota</taxon>
        <taxon>Saccharomycotina</taxon>
        <taxon>Saccharomycetes</taxon>
        <taxon>Saccharomycetales</taxon>
        <taxon>Saccharomycetaceae</taxon>
        <taxon>Saccharomyces</taxon>
    </lineage>
</organism>
<dbReference type="EMBL" id="FN393075">
    <property type="protein sequence ID" value="CAY80603.1"/>
    <property type="molecule type" value="Genomic_DNA"/>
</dbReference>
<sequence length="38" mass="4051">MTLMSGEGQGKSSSVKRVPTIAATLVFFFSNSFLPASR</sequence>
<dbReference type="AlphaFoldDB" id="C8ZB37"/>
<proteinExistence type="predicted"/>
<accession>C8ZB37</accession>
<reference evidence="1 2" key="1">
    <citation type="journal article" date="2009" name="Proc. Natl. Acad. Sci. U.S.A.">
        <title>Eukaryote-to-eukaryote gene transfer events revealed by the genome sequence of the wine yeast Saccharomyces cerevisiae EC1118.</title>
        <authorList>
            <person name="Novo M."/>
            <person name="Bigey F."/>
            <person name="Beyne E."/>
            <person name="Galeote V."/>
            <person name="Gavory F."/>
            <person name="Mallet S."/>
            <person name="Cambot B."/>
            <person name="Legras J.L."/>
            <person name="Wincker P."/>
            <person name="Casaregola S."/>
            <person name="Dequin S."/>
        </authorList>
    </citation>
    <scope>NUCLEOTIDE SEQUENCE [LARGE SCALE GENOMIC DNA]</scope>
    <source>
        <strain evidence="2">Lalvin EC1118 / Prise de mousse</strain>
    </source>
</reference>
<protein>
    <submittedName>
        <fullName evidence="1">EC1118_1J11_1167p</fullName>
    </submittedName>
</protein>
<dbReference type="HOGENOM" id="CLU_3335854_0_0_1"/>
<name>C8ZB37_YEAS8</name>
<dbReference type="SMR" id="C8ZB37"/>
<evidence type="ECO:0000313" key="1">
    <source>
        <dbReference type="EMBL" id="CAY80603.1"/>
    </source>
</evidence>